<dbReference type="InterPro" id="IPR011008">
    <property type="entry name" value="Dimeric_a/b-barrel"/>
</dbReference>
<proteinExistence type="predicted"/>
<dbReference type="InterPro" id="IPR013097">
    <property type="entry name" value="Dabb"/>
</dbReference>
<reference evidence="4" key="2">
    <citation type="journal article" date="2009" name="Fungal Genet. Biol.">
        <title>The 2008 update of the Aspergillus nidulans genome annotation: a community effort.</title>
        <authorList>
            <person name="Wortman J.R."/>
            <person name="Gilsenan J.M."/>
            <person name="Joardar V."/>
            <person name="Deegan J."/>
            <person name="Clutterbuck J."/>
            <person name="Andersen M.R."/>
            <person name="Archer D."/>
            <person name="Bencina M."/>
            <person name="Braus G."/>
            <person name="Coutinho P."/>
            <person name="von Dohren H."/>
            <person name="Doonan J."/>
            <person name="Driessen A.J."/>
            <person name="Durek P."/>
            <person name="Espeso E."/>
            <person name="Fekete E."/>
            <person name="Flipphi M."/>
            <person name="Estrada C.G."/>
            <person name="Geysens S."/>
            <person name="Goldman G."/>
            <person name="de Groot P.W."/>
            <person name="Hansen K."/>
            <person name="Harris S.D."/>
            <person name="Heinekamp T."/>
            <person name="Helmstaedt K."/>
            <person name="Henrissat B."/>
            <person name="Hofmann G."/>
            <person name="Homan T."/>
            <person name="Horio T."/>
            <person name="Horiuchi H."/>
            <person name="James S."/>
            <person name="Jones M."/>
            <person name="Karaffa L."/>
            <person name="Karanyi Z."/>
            <person name="Kato M."/>
            <person name="Keller N."/>
            <person name="Kelly D.E."/>
            <person name="Kiel J.A."/>
            <person name="Kim J.M."/>
            <person name="van der Klei I.J."/>
            <person name="Klis F.M."/>
            <person name="Kovalchuk A."/>
            <person name="Krasevec N."/>
            <person name="Kubicek C.P."/>
            <person name="Liu B."/>
            <person name="Maccabe A."/>
            <person name="Meyer V."/>
            <person name="Mirabito P."/>
            <person name="Miskei M."/>
            <person name="Mos M."/>
            <person name="Mullins J."/>
            <person name="Nelson D.R."/>
            <person name="Nielsen J."/>
            <person name="Oakley B.R."/>
            <person name="Osmani S.A."/>
            <person name="Pakula T."/>
            <person name="Paszewski A."/>
            <person name="Paulsen I."/>
            <person name="Pilsyk S."/>
            <person name="Pocsi I."/>
            <person name="Punt P.J."/>
            <person name="Ram A.F."/>
            <person name="Ren Q."/>
            <person name="Robellet X."/>
            <person name="Robson G."/>
            <person name="Seiboth B."/>
            <person name="van Solingen P."/>
            <person name="Specht T."/>
            <person name="Sun J."/>
            <person name="Taheri-Talesh N."/>
            <person name="Takeshita N."/>
            <person name="Ussery D."/>
            <person name="vanKuyk P.A."/>
            <person name="Visser H."/>
            <person name="van de Vondervoort P.J."/>
            <person name="de Vries R.P."/>
            <person name="Walton J."/>
            <person name="Xiang X."/>
            <person name="Xiong Y."/>
            <person name="Zeng A.P."/>
            <person name="Brandt B.W."/>
            <person name="Cornell M.J."/>
            <person name="van den Hondel C.A."/>
            <person name="Visser J."/>
            <person name="Oliver S.G."/>
            <person name="Turner G."/>
        </authorList>
    </citation>
    <scope>GENOME REANNOTATION</scope>
    <source>
        <strain evidence="4">FGSC A4 / ATCC 38163 / CBS 112.46 / NRRL 194 / M139</strain>
    </source>
</reference>
<dbReference type="KEGG" id="ani:ANIA_10997"/>
<dbReference type="Gene3D" id="3.30.70.100">
    <property type="match status" value="1"/>
</dbReference>
<dbReference type="Pfam" id="PF07876">
    <property type="entry name" value="Dabb"/>
    <property type="match status" value="1"/>
</dbReference>
<organism evidence="3 4">
    <name type="scientific">Emericella nidulans (strain FGSC A4 / ATCC 38163 / CBS 112.46 / NRRL 194 / M139)</name>
    <name type="common">Aspergillus nidulans</name>
    <dbReference type="NCBI Taxonomy" id="227321"/>
    <lineage>
        <taxon>Eukaryota</taxon>
        <taxon>Fungi</taxon>
        <taxon>Dikarya</taxon>
        <taxon>Ascomycota</taxon>
        <taxon>Pezizomycotina</taxon>
        <taxon>Eurotiomycetes</taxon>
        <taxon>Eurotiomycetidae</taxon>
        <taxon>Eurotiales</taxon>
        <taxon>Aspergillaceae</taxon>
        <taxon>Aspergillus</taxon>
        <taxon>Aspergillus subgen. Nidulantes</taxon>
    </lineage>
</organism>
<dbReference type="AlphaFoldDB" id="C8VBX6"/>
<gene>
    <name evidence="3" type="ORF">ANIA_10997</name>
</gene>
<dbReference type="EMBL" id="BN001304">
    <property type="protein sequence ID" value="CBF79774.1"/>
    <property type="molecule type" value="Genomic_DNA"/>
</dbReference>
<evidence type="ECO:0000313" key="4">
    <source>
        <dbReference type="Proteomes" id="UP000000560"/>
    </source>
</evidence>
<sequence length="161" mass="18180">MLNDDAVLFKFRSGVTLEQKNKFIRELKTLKNLPSVKNGRLIVGSPSATDPIERSKGFQIALVSYHENLAALAEYQASEDHHRVTSTYFIPYKEDLIRFDFEVDVEDEYMCGGNRFGSSANLTDLLRQTFFSTSSTSTGSFTYGRNCQDVSTRFTIGHLEA</sequence>
<evidence type="ECO:0000259" key="2">
    <source>
        <dbReference type="PROSITE" id="PS51502"/>
    </source>
</evidence>
<dbReference type="Proteomes" id="UP000000560">
    <property type="component" value="Chromosome IV"/>
</dbReference>
<comment type="subunit">
    <text evidence="1">Homodimer.</text>
</comment>
<evidence type="ECO:0000256" key="1">
    <source>
        <dbReference type="ARBA" id="ARBA00011738"/>
    </source>
</evidence>
<dbReference type="PANTHER" id="PTHR33178:SF17">
    <property type="entry name" value="STRESS-RESPONSE A_B BARREL DOMAIN-CONTAINING PROTEIN"/>
    <property type="match status" value="1"/>
</dbReference>
<dbReference type="OrthoDB" id="42919at2759"/>
<protein>
    <recommendedName>
        <fullName evidence="2">Stress-response A/B barrel domain-containing protein</fullName>
    </recommendedName>
</protein>
<evidence type="ECO:0000313" key="3">
    <source>
        <dbReference type="EMBL" id="CBF79774.1"/>
    </source>
</evidence>
<dbReference type="SUPFAM" id="SSF54909">
    <property type="entry name" value="Dimeric alpha+beta barrel"/>
    <property type="match status" value="1"/>
</dbReference>
<feature type="domain" description="Stress-response A/B barrel" evidence="2">
    <location>
        <begin position="3"/>
        <end position="101"/>
    </location>
</feature>
<dbReference type="InterPro" id="IPR044662">
    <property type="entry name" value="HS1/DABB1-like"/>
</dbReference>
<dbReference type="eggNOG" id="ENOG502SQ1I">
    <property type="taxonomic scope" value="Eukaryota"/>
</dbReference>
<dbReference type="GeneID" id="2869346"/>
<reference evidence="4" key="1">
    <citation type="journal article" date="2005" name="Nature">
        <title>Sequencing of Aspergillus nidulans and comparative analysis with A. fumigatus and A. oryzae.</title>
        <authorList>
            <person name="Galagan J.E."/>
            <person name="Calvo S.E."/>
            <person name="Cuomo C."/>
            <person name="Ma L.J."/>
            <person name="Wortman J.R."/>
            <person name="Batzoglou S."/>
            <person name="Lee S.I."/>
            <person name="Basturkmen M."/>
            <person name="Spevak C.C."/>
            <person name="Clutterbuck J."/>
            <person name="Kapitonov V."/>
            <person name="Jurka J."/>
            <person name="Scazzocchio C."/>
            <person name="Farman M."/>
            <person name="Butler J."/>
            <person name="Purcell S."/>
            <person name="Harris S."/>
            <person name="Braus G.H."/>
            <person name="Draht O."/>
            <person name="Busch S."/>
            <person name="D'Enfert C."/>
            <person name="Bouchier C."/>
            <person name="Goldman G.H."/>
            <person name="Bell-Pedersen D."/>
            <person name="Griffiths-Jones S."/>
            <person name="Doonan J.H."/>
            <person name="Yu J."/>
            <person name="Vienken K."/>
            <person name="Pain A."/>
            <person name="Freitag M."/>
            <person name="Selker E.U."/>
            <person name="Archer D.B."/>
            <person name="Penalva M.A."/>
            <person name="Oakley B.R."/>
            <person name="Momany M."/>
            <person name="Tanaka T."/>
            <person name="Kumagai T."/>
            <person name="Asai K."/>
            <person name="Machida M."/>
            <person name="Nierman W.C."/>
            <person name="Denning D.W."/>
            <person name="Caddick M."/>
            <person name="Hynes M."/>
            <person name="Paoletti M."/>
            <person name="Fischer R."/>
            <person name="Miller B."/>
            <person name="Dyer P."/>
            <person name="Sachs M.S."/>
            <person name="Osmani S.A."/>
            <person name="Birren B.W."/>
        </authorList>
    </citation>
    <scope>NUCLEOTIDE SEQUENCE [LARGE SCALE GENOMIC DNA]</scope>
    <source>
        <strain evidence="4">FGSC A4 / ATCC 38163 / CBS 112.46 / NRRL 194 / M139</strain>
    </source>
</reference>
<keyword evidence="4" id="KW-1185">Reference proteome</keyword>
<dbReference type="HOGENOM" id="CLU_1643689_0_0_1"/>
<dbReference type="SMART" id="SM00886">
    <property type="entry name" value="Dabb"/>
    <property type="match status" value="1"/>
</dbReference>
<dbReference type="PROSITE" id="PS51502">
    <property type="entry name" value="S_R_A_B_BARREL"/>
    <property type="match status" value="1"/>
</dbReference>
<dbReference type="OMA" id="DEHHRVT"/>
<dbReference type="VEuPathDB" id="FungiDB:AN10997"/>
<accession>C8VBX6</accession>
<dbReference type="InParanoid" id="C8VBX6"/>
<dbReference type="RefSeq" id="XP_680896.2">
    <property type="nucleotide sequence ID" value="XM_675804.2"/>
</dbReference>
<dbReference type="PANTHER" id="PTHR33178">
    <property type="match status" value="1"/>
</dbReference>
<name>C8VBX6_EMENI</name>